<dbReference type="Gene3D" id="3.30.1540.10">
    <property type="entry name" value="formyl-coa transferase, domain 3"/>
    <property type="match status" value="1"/>
</dbReference>
<gene>
    <name evidence="3" type="ORF">AB0T83_09390</name>
</gene>
<comment type="caution">
    <text evidence="3">The sequence shown here is derived from an EMBL/GenBank/DDBJ whole genome shotgun (WGS) entry which is preliminary data.</text>
</comment>
<keyword evidence="4" id="KW-1185">Reference proteome</keyword>
<dbReference type="Pfam" id="PF02515">
    <property type="entry name" value="CoA_transf_3"/>
    <property type="match status" value="1"/>
</dbReference>
<dbReference type="PANTHER" id="PTHR48207:SF3">
    <property type="entry name" value="SUCCINATE--HYDROXYMETHYLGLUTARATE COA-TRANSFERASE"/>
    <property type="match status" value="1"/>
</dbReference>
<evidence type="ECO:0000256" key="1">
    <source>
        <dbReference type="ARBA" id="ARBA00022679"/>
    </source>
</evidence>
<protein>
    <submittedName>
        <fullName evidence="3">CoA transferase</fullName>
        <ecNumber evidence="3">2.8.3.-</ecNumber>
    </submittedName>
</protein>
<proteinExistence type="predicted"/>
<dbReference type="Proteomes" id="UP001553161">
    <property type="component" value="Unassembled WGS sequence"/>
</dbReference>
<dbReference type="InterPro" id="IPR003673">
    <property type="entry name" value="CoA-Trfase_fam_III"/>
</dbReference>
<dbReference type="Gene3D" id="3.40.50.10540">
    <property type="entry name" value="Crotonobetainyl-coa:carnitine coa-transferase, domain 1"/>
    <property type="match status" value="1"/>
</dbReference>
<evidence type="ECO:0000313" key="3">
    <source>
        <dbReference type="EMBL" id="MEV8466991.1"/>
    </source>
</evidence>
<dbReference type="EC" id="2.8.3.-" evidence="3"/>
<evidence type="ECO:0000313" key="4">
    <source>
        <dbReference type="Proteomes" id="UP001553161"/>
    </source>
</evidence>
<dbReference type="InterPro" id="IPR044855">
    <property type="entry name" value="CoA-Trfase_III_dom3_sf"/>
</dbReference>
<evidence type="ECO:0000256" key="2">
    <source>
        <dbReference type="SAM" id="MobiDB-lite"/>
    </source>
</evidence>
<reference evidence="3 4" key="1">
    <citation type="submission" date="2024-07" db="EMBL/GenBank/DDBJ databases">
        <authorList>
            <person name="Kang M."/>
        </authorList>
    </citation>
    <scope>NUCLEOTIDE SEQUENCE [LARGE SCALE GENOMIC DNA]</scope>
    <source>
        <strain evidence="3 4">DFM31</strain>
    </source>
</reference>
<dbReference type="SUPFAM" id="SSF89796">
    <property type="entry name" value="CoA-transferase family III (CaiB/BaiF)"/>
    <property type="match status" value="1"/>
</dbReference>
<feature type="region of interest" description="Disordered" evidence="2">
    <location>
        <begin position="1"/>
        <end position="24"/>
    </location>
</feature>
<name>A0ABV3L624_9RHOB</name>
<dbReference type="InterPro" id="IPR023606">
    <property type="entry name" value="CoA-Trfase_III_dom_1_sf"/>
</dbReference>
<keyword evidence="1 3" id="KW-0808">Transferase</keyword>
<dbReference type="GO" id="GO:0016740">
    <property type="term" value="F:transferase activity"/>
    <property type="evidence" value="ECO:0007669"/>
    <property type="project" value="UniProtKB-KW"/>
</dbReference>
<dbReference type="EMBL" id="JBFBVU010000009">
    <property type="protein sequence ID" value="MEV8466991.1"/>
    <property type="molecule type" value="Genomic_DNA"/>
</dbReference>
<accession>A0ABV3L624</accession>
<sequence>MTPLSIQPHETAAHPVDLPGQGHSKHRISPMYDLLKGIRIVDFTHVWQGPVATLLLADFGADVIKIERPGRGDWSRAWGPFAGDVSLPFAGLNRNKRSIVLDLKAADGQTALDKLLATADVVVHNFRPGVDRKMGIDFETLHPRFPKLIHASASGWGEAGPDAERGRAGHAQMAAAEGGLFSAADGDRLPAPPTVSMDHIAGLVLSNAILAALVSRARTGLGTQVFTDLHSAALTAHVWDGPRALNPTAADAGDVNLSVTEKTLQHSWRTADGFIEISPVFTDNPVQLICRGLGLPDLTQDARFSDPLVQYENREALRDLLAARLVEKTTAEWLPALEEQGILCAQVLSPQQALTRPEAGVNGMIVEVEHPTAGKLSLVGCPVRTTTAPRPSTPPPMQGQHTDEVLKEIGLK</sequence>
<dbReference type="PANTHER" id="PTHR48207">
    <property type="entry name" value="SUCCINATE--HYDROXYMETHYLGLUTARATE COA-TRANSFERASE"/>
    <property type="match status" value="1"/>
</dbReference>
<dbReference type="InterPro" id="IPR050483">
    <property type="entry name" value="CoA-transferase_III_domain"/>
</dbReference>
<organism evidence="3 4">
    <name type="scientific">Meridianimarinicoccus marinus</name>
    <dbReference type="NCBI Taxonomy" id="3231483"/>
    <lineage>
        <taxon>Bacteria</taxon>
        <taxon>Pseudomonadati</taxon>
        <taxon>Pseudomonadota</taxon>
        <taxon>Alphaproteobacteria</taxon>
        <taxon>Rhodobacterales</taxon>
        <taxon>Paracoccaceae</taxon>
        <taxon>Meridianimarinicoccus</taxon>
    </lineage>
</organism>